<dbReference type="GO" id="GO:0008270">
    <property type="term" value="F:zinc ion binding"/>
    <property type="evidence" value="ECO:0007669"/>
    <property type="project" value="UniProtKB-KW"/>
</dbReference>
<organism evidence="4 5">
    <name type="scientific">Prunus avium</name>
    <name type="common">Cherry</name>
    <name type="synonym">Cerasus avium</name>
    <dbReference type="NCBI Taxonomy" id="42229"/>
    <lineage>
        <taxon>Eukaryota</taxon>
        <taxon>Viridiplantae</taxon>
        <taxon>Streptophyta</taxon>
        <taxon>Embryophyta</taxon>
        <taxon>Tracheophyta</taxon>
        <taxon>Spermatophyta</taxon>
        <taxon>Magnoliopsida</taxon>
        <taxon>eudicotyledons</taxon>
        <taxon>Gunneridae</taxon>
        <taxon>Pentapetalae</taxon>
        <taxon>rosids</taxon>
        <taxon>fabids</taxon>
        <taxon>Rosales</taxon>
        <taxon>Rosaceae</taxon>
        <taxon>Amygdaloideae</taxon>
        <taxon>Amygdaleae</taxon>
        <taxon>Prunus</taxon>
    </lineage>
</organism>
<feature type="domain" description="CCHC-type" evidence="3">
    <location>
        <begin position="273"/>
        <end position="287"/>
    </location>
</feature>
<evidence type="ECO:0000259" key="3">
    <source>
        <dbReference type="PROSITE" id="PS50158"/>
    </source>
</evidence>
<dbReference type="SUPFAM" id="SSF57756">
    <property type="entry name" value="Retrovirus zinc finger-like domains"/>
    <property type="match status" value="1"/>
</dbReference>
<dbReference type="Gene3D" id="4.10.60.10">
    <property type="entry name" value="Zinc finger, CCHC-type"/>
    <property type="match status" value="1"/>
</dbReference>
<protein>
    <submittedName>
        <fullName evidence="5">Uncharacterized protein LOC110746054</fullName>
    </submittedName>
</protein>
<dbReference type="SMART" id="SM00343">
    <property type="entry name" value="ZnF_C2HC"/>
    <property type="match status" value="1"/>
</dbReference>
<dbReference type="InterPro" id="IPR001878">
    <property type="entry name" value="Znf_CCHC"/>
</dbReference>
<keyword evidence="1" id="KW-0479">Metal-binding</keyword>
<dbReference type="GeneID" id="110746054"/>
<feature type="region of interest" description="Disordered" evidence="2">
    <location>
        <begin position="236"/>
        <end position="262"/>
    </location>
</feature>
<dbReference type="AlphaFoldDB" id="A0A6P5RGI7"/>
<evidence type="ECO:0000313" key="5">
    <source>
        <dbReference type="RefSeq" id="XP_021801942.1"/>
    </source>
</evidence>
<proteinExistence type="predicted"/>
<dbReference type="KEGG" id="pavi:110746054"/>
<name>A0A6P5RGI7_PRUAV</name>
<dbReference type="Proteomes" id="UP000515124">
    <property type="component" value="Unplaced"/>
</dbReference>
<dbReference type="GO" id="GO:0003676">
    <property type="term" value="F:nucleic acid binding"/>
    <property type="evidence" value="ECO:0007669"/>
    <property type="project" value="InterPro"/>
</dbReference>
<dbReference type="InterPro" id="IPR036875">
    <property type="entry name" value="Znf_CCHC_sf"/>
</dbReference>
<keyword evidence="1" id="KW-0863">Zinc-finger</keyword>
<dbReference type="PANTHER" id="PTHR34676:SF17">
    <property type="entry name" value="OS06G0684500 PROTEIN"/>
    <property type="match status" value="1"/>
</dbReference>
<evidence type="ECO:0000256" key="2">
    <source>
        <dbReference type="SAM" id="MobiDB-lite"/>
    </source>
</evidence>
<keyword evidence="1" id="KW-0862">Zinc</keyword>
<dbReference type="RefSeq" id="XP_021801942.1">
    <property type="nucleotide sequence ID" value="XM_021946250.1"/>
</dbReference>
<dbReference type="PANTHER" id="PTHR34676">
    <property type="entry name" value="DUF4219 DOMAIN-CONTAINING PROTEIN-RELATED"/>
    <property type="match status" value="1"/>
</dbReference>
<accession>A0A6P5RGI7</accession>
<feature type="compositionally biased region" description="Basic and acidic residues" evidence="2">
    <location>
        <begin position="245"/>
        <end position="262"/>
    </location>
</feature>
<sequence length="290" mass="33111">MERDRVAGSCNSPPYFDGNNYASWREKFEIFLDALDEYAKVFAAYANKKARNALVTALSSTQFAHIQHIPNAKRAWDKLRVVHEGDDQVRTLKLQMVLAQFEELRMSETESISEFYGRMEMITNEAMSLGQPIQELLVVQKILRVLPSRFRAKKTAIMEVQNLNEIKLGKLVGKLKTYEMELNMEENDTKESKSVALHGVHVSSLKGGEKSSDFEDEMALFVKKFRRILKDKGKFAREGSSGSERQFRPSTDRSNERNKDVKPFTKDFRKSVKCFTCGGIGHYAADCANN</sequence>
<evidence type="ECO:0000313" key="4">
    <source>
        <dbReference type="Proteomes" id="UP000515124"/>
    </source>
</evidence>
<dbReference type="Pfam" id="PF14223">
    <property type="entry name" value="Retrotran_gag_2"/>
    <property type="match status" value="1"/>
</dbReference>
<dbReference type="PROSITE" id="PS50158">
    <property type="entry name" value="ZF_CCHC"/>
    <property type="match status" value="1"/>
</dbReference>
<reference evidence="5" key="1">
    <citation type="submission" date="2025-08" db="UniProtKB">
        <authorList>
            <consortium name="RefSeq"/>
        </authorList>
    </citation>
    <scope>IDENTIFICATION</scope>
</reference>
<evidence type="ECO:0000256" key="1">
    <source>
        <dbReference type="PROSITE-ProRule" id="PRU00047"/>
    </source>
</evidence>
<gene>
    <name evidence="5" type="primary">LOC110746054</name>
</gene>
<keyword evidence="4" id="KW-1185">Reference proteome</keyword>
<dbReference type="Pfam" id="PF00098">
    <property type="entry name" value="zf-CCHC"/>
    <property type="match status" value="1"/>
</dbReference>